<keyword evidence="6" id="KW-1185">Reference proteome</keyword>
<dbReference type="PROSITE" id="PS51257">
    <property type="entry name" value="PROKAR_LIPOPROTEIN"/>
    <property type="match status" value="1"/>
</dbReference>
<dbReference type="InterPro" id="IPR016191">
    <property type="entry name" value="Ribonuclease/ribotoxin"/>
</dbReference>
<evidence type="ECO:0000256" key="2">
    <source>
        <dbReference type="ARBA" id="ARBA00022801"/>
    </source>
</evidence>
<evidence type="ECO:0000256" key="1">
    <source>
        <dbReference type="ARBA" id="ARBA00022722"/>
    </source>
</evidence>
<dbReference type="GO" id="GO:0016787">
    <property type="term" value="F:hydrolase activity"/>
    <property type="evidence" value="ECO:0007669"/>
    <property type="project" value="UniProtKB-KW"/>
</dbReference>
<proteinExistence type="predicted"/>
<organism evidence="5 6">
    <name type="scientific">Microlunatus kandeliicorticis</name>
    <dbReference type="NCBI Taxonomy" id="1759536"/>
    <lineage>
        <taxon>Bacteria</taxon>
        <taxon>Bacillati</taxon>
        <taxon>Actinomycetota</taxon>
        <taxon>Actinomycetes</taxon>
        <taxon>Propionibacteriales</taxon>
        <taxon>Propionibacteriaceae</taxon>
        <taxon>Microlunatus</taxon>
    </lineage>
</organism>
<feature type="compositionally biased region" description="Low complexity" evidence="3">
    <location>
        <begin position="24"/>
        <end position="44"/>
    </location>
</feature>
<keyword evidence="1" id="KW-0540">Nuclease</keyword>
<dbReference type="SUPFAM" id="SSF53933">
    <property type="entry name" value="Microbial ribonucleases"/>
    <property type="match status" value="1"/>
</dbReference>
<keyword evidence="4" id="KW-0732">Signal</keyword>
<dbReference type="GO" id="GO:0004521">
    <property type="term" value="F:RNA endonuclease activity"/>
    <property type="evidence" value="ECO:0007669"/>
    <property type="project" value="InterPro"/>
</dbReference>
<feature type="signal peptide" evidence="4">
    <location>
        <begin position="1"/>
        <end position="26"/>
    </location>
</feature>
<dbReference type="Gene3D" id="3.10.450.30">
    <property type="entry name" value="Microbial ribonucleases"/>
    <property type="match status" value="1"/>
</dbReference>
<dbReference type="EMBL" id="JACGWT010000002">
    <property type="protein sequence ID" value="MBA8793481.1"/>
    <property type="molecule type" value="Genomic_DNA"/>
</dbReference>
<accession>A0A7W3IQN9</accession>
<reference evidence="5 6" key="1">
    <citation type="submission" date="2020-07" db="EMBL/GenBank/DDBJ databases">
        <title>Sequencing the genomes of 1000 actinobacteria strains.</title>
        <authorList>
            <person name="Klenk H.-P."/>
        </authorList>
    </citation>
    <scope>NUCLEOTIDE SEQUENCE [LARGE SCALE GENOMIC DNA]</scope>
    <source>
        <strain evidence="5 6">DSM 100723</strain>
    </source>
</reference>
<gene>
    <name evidence="5" type="ORF">FHX74_001086</name>
</gene>
<evidence type="ECO:0000256" key="4">
    <source>
        <dbReference type="SAM" id="SignalP"/>
    </source>
</evidence>
<dbReference type="Pfam" id="PF00545">
    <property type="entry name" value="Ribonuclease"/>
    <property type="match status" value="1"/>
</dbReference>
<comment type="caution">
    <text evidence="5">The sequence shown here is derived from an EMBL/GenBank/DDBJ whole genome shotgun (WGS) entry which is preliminary data.</text>
</comment>
<evidence type="ECO:0000313" key="6">
    <source>
        <dbReference type="Proteomes" id="UP000523079"/>
    </source>
</evidence>
<evidence type="ECO:0000256" key="3">
    <source>
        <dbReference type="SAM" id="MobiDB-lite"/>
    </source>
</evidence>
<sequence length="149" mass="15688">MQRTSRWLVGVALVGLLAGCASGPSATSAGSSPTASAGSTPTSTRGDSGLRTCPLGSLPGEADETVTLIRRGGPFPFPRNDGVVFGNRERVLPAEHSGYYHEYTVITPGSRTRGARRIVTGGKPLTDPAVWFYTGDHYDSFCEITGAER</sequence>
<feature type="chain" id="PRO_5039729967" evidence="4">
    <location>
        <begin position="27"/>
        <end position="149"/>
    </location>
</feature>
<evidence type="ECO:0000313" key="5">
    <source>
        <dbReference type="EMBL" id="MBA8793481.1"/>
    </source>
</evidence>
<protein>
    <submittedName>
        <fullName evidence="5">Guanyl-specific ribonuclease Sa</fullName>
    </submittedName>
</protein>
<name>A0A7W3IQN9_9ACTN</name>
<feature type="region of interest" description="Disordered" evidence="3">
    <location>
        <begin position="24"/>
        <end position="59"/>
    </location>
</feature>
<dbReference type="AlphaFoldDB" id="A0A7W3IQN9"/>
<dbReference type="InterPro" id="IPR000026">
    <property type="entry name" value="N1-like"/>
</dbReference>
<dbReference type="Proteomes" id="UP000523079">
    <property type="component" value="Unassembled WGS sequence"/>
</dbReference>
<keyword evidence="2" id="KW-0378">Hydrolase</keyword>
<dbReference type="GO" id="GO:0003723">
    <property type="term" value="F:RNA binding"/>
    <property type="evidence" value="ECO:0007669"/>
    <property type="project" value="InterPro"/>
</dbReference>
<dbReference type="RefSeq" id="WP_328823653.1">
    <property type="nucleotide sequence ID" value="NZ_JACGWT010000002.1"/>
</dbReference>